<keyword evidence="1" id="KW-1133">Transmembrane helix</keyword>
<keyword evidence="1" id="KW-0472">Membrane</keyword>
<accession>A0A7D5M5P4</accession>
<reference evidence="2 3" key="1">
    <citation type="submission" date="2018-02" db="EMBL/GenBank/DDBJ databases">
        <title>Complete genome of Nitrosopumilus oxyclinae HCE1.</title>
        <authorList>
            <person name="Qin W."/>
            <person name="Zheng Y."/>
            <person name="Stahl D.A."/>
        </authorList>
    </citation>
    <scope>NUCLEOTIDE SEQUENCE [LARGE SCALE GENOMIC DNA]</scope>
    <source>
        <strain evidence="2 3">HCE1</strain>
    </source>
</reference>
<protein>
    <recommendedName>
        <fullName evidence="4">Fibronectin type-III domain-containing protein</fullName>
    </recommendedName>
</protein>
<dbReference type="GeneID" id="56060740"/>
<dbReference type="KEGG" id="nox:C5F49_02270"/>
<dbReference type="EMBL" id="CP026994">
    <property type="protein sequence ID" value="QLH04269.1"/>
    <property type="molecule type" value="Genomic_DNA"/>
</dbReference>
<feature type="transmembrane region" description="Helical" evidence="1">
    <location>
        <begin position="6"/>
        <end position="25"/>
    </location>
</feature>
<evidence type="ECO:0000256" key="1">
    <source>
        <dbReference type="SAM" id="Phobius"/>
    </source>
</evidence>
<dbReference type="Proteomes" id="UP000509441">
    <property type="component" value="Chromosome"/>
</dbReference>
<keyword evidence="1" id="KW-0812">Transmembrane</keyword>
<evidence type="ECO:0000313" key="2">
    <source>
        <dbReference type="EMBL" id="QLH04269.1"/>
    </source>
</evidence>
<evidence type="ECO:0008006" key="4">
    <source>
        <dbReference type="Google" id="ProtNLM"/>
    </source>
</evidence>
<organism evidence="2 3">
    <name type="scientific">Nitrosopumilus oxyclinae</name>
    <dbReference type="NCBI Taxonomy" id="1959104"/>
    <lineage>
        <taxon>Archaea</taxon>
        <taxon>Nitrososphaerota</taxon>
        <taxon>Nitrososphaeria</taxon>
        <taxon>Nitrosopumilales</taxon>
        <taxon>Nitrosopumilaceae</taxon>
        <taxon>Nitrosopumilus</taxon>
    </lineage>
</organism>
<dbReference type="AlphaFoldDB" id="A0A7D5M5P4"/>
<gene>
    <name evidence="2" type="ORF">C5F49_02270</name>
</gene>
<keyword evidence="3" id="KW-1185">Reference proteome</keyword>
<proteinExistence type="predicted"/>
<name>A0A7D5M5P4_9ARCH</name>
<dbReference type="RefSeq" id="WP_179363146.1">
    <property type="nucleotide sequence ID" value="NZ_CP026994.1"/>
</dbReference>
<sequence>MKSKVFLIVLSSLVIISTGVVLYFFEFQDPRITNLTFNNVKVSKITETGAIFESTTDYPIKCYVEYFEKDSPTNIIEKDHSNLPHEVHKIVVMDLKPDTEYSYRFTTMFDGHTIAPEWMSFRTL</sequence>
<evidence type="ECO:0000313" key="3">
    <source>
        <dbReference type="Proteomes" id="UP000509441"/>
    </source>
</evidence>